<evidence type="ECO:0000313" key="4">
    <source>
        <dbReference type="EMBL" id="ETV99742.1"/>
    </source>
</evidence>
<dbReference type="InterPro" id="IPR051681">
    <property type="entry name" value="Ser/Thr_Kinases-Pseudokinases"/>
</dbReference>
<dbReference type="PANTHER" id="PTHR44329:SF214">
    <property type="entry name" value="PROTEIN KINASE DOMAIN-CONTAINING PROTEIN"/>
    <property type="match status" value="1"/>
</dbReference>
<feature type="compositionally biased region" description="Basic and acidic residues" evidence="1">
    <location>
        <begin position="174"/>
        <end position="186"/>
    </location>
</feature>
<dbReference type="PANTHER" id="PTHR44329">
    <property type="entry name" value="SERINE/THREONINE-PROTEIN KINASE TNNI3K-RELATED"/>
    <property type="match status" value="1"/>
</dbReference>
<sequence>MDCVGYVKSYAPTLLQRPEYVNCEFPKQFMAGLLDSKRLKAVDCPLKICKTVLENNKAAFVPFPGCSLPDSANGNKPLELASLSSICEGVAINNSGVVGDTSTSPQPSSLPPSSDVSPAYPSPISSPVNAPNRAGVILGATAGVLVVLLIAAVLYMRSRRKHSPKNACFVHMEDGSTEQRSHKGDTTKSTFGSLGEGPTGELDLGELELYRIPVHEVRMEKTLASGAFGQVWLAEYNGQSVAVKTLLANRATKSDLQKFILEITLVAKIECQYVVTFIGVAWSRPTDMMLITEFMDGGDLRSALLCTHDAPPEHRSITWKVKVKIAHRIAEGLVYLHSMDPTVIHRDLKSRNVLLDSVQGAKLTDFGISRETNDATMTAGIGTYRWMAPEVLQDGHYTELTDLFSFGVILSELDTEILPYSDLRNDKGNPLTDTAIMAKVMSGELRPQFTSQCPEWFVTLGRNCTALHPMDRPTAMEVAYVLRQHLKTL</sequence>
<dbReference type="SUPFAM" id="SSF56112">
    <property type="entry name" value="Protein kinase-like (PK-like)"/>
    <property type="match status" value="1"/>
</dbReference>
<dbReference type="Gene3D" id="1.10.510.10">
    <property type="entry name" value="Transferase(Phosphotransferase) domain 1"/>
    <property type="match status" value="1"/>
</dbReference>
<dbReference type="PROSITE" id="PS00108">
    <property type="entry name" value="PROTEIN_KINASE_ST"/>
    <property type="match status" value="1"/>
</dbReference>
<dbReference type="InterPro" id="IPR008271">
    <property type="entry name" value="Ser/Thr_kinase_AS"/>
</dbReference>
<dbReference type="Pfam" id="PF07714">
    <property type="entry name" value="PK_Tyr_Ser-Thr"/>
    <property type="match status" value="1"/>
</dbReference>
<keyword evidence="2" id="KW-1133">Transmembrane helix</keyword>
<dbReference type="InterPro" id="IPR000719">
    <property type="entry name" value="Prot_kinase_dom"/>
</dbReference>
<dbReference type="STRING" id="157072.A0A024U298"/>
<dbReference type="InterPro" id="IPR001245">
    <property type="entry name" value="Ser-Thr/Tyr_kinase_cat_dom"/>
</dbReference>
<feature type="region of interest" description="Disordered" evidence="1">
    <location>
        <begin position="174"/>
        <end position="198"/>
    </location>
</feature>
<gene>
    <name evidence="4" type="ORF">H310_07796</name>
</gene>
<feature type="region of interest" description="Disordered" evidence="1">
    <location>
        <begin position="98"/>
        <end position="124"/>
    </location>
</feature>
<evidence type="ECO:0000256" key="2">
    <source>
        <dbReference type="SAM" id="Phobius"/>
    </source>
</evidence>
<dbReference type="SMART" id="SM00220">
    <property type="entry name" value="S_TKc"/>
    <property type="match status" value="1"/>
</dbReference>
<feature type="domain" description="Protein kinase" evidence="3">
    <location>
        <begin position="217"/>
        <end position="488"/>
    </location>
</feature>
<dbReference type="GO" id="GO:0004674">
    <property type="term" value="F:protein serine/threonine kinase activity"/>
    <property type="evidence" value="ECO:0007669"/>
    <property type="project" value="TreeGrafter"/>
</dbReference>
<keyword evidence="4" id="KW-0418">Kinase</keyword>
<dbReference type="InterPro" id="IPR011009">
    <property type="entry name" value="Kinase-like_dom_sf"/>
</dbReference>
<dbReference type="Gene3D" id="3.30.200.20">
    <property type="entry name" value="Phosphorylase Kinase, domain 1"/>
    <property type="match status" value="1"/>
</dbReference>
<dbReference type="OrthoDB" id="77598at2759"/>
<dbReference type="EMBL" id="KI913966">
    <property type="protein sequence ID" value="ETV99742.1"/>
    <property type="molecule type" value="Genomic_DNA"/>
</dbReference>
<dbReference type="PROSITE" id="PS50011">
    <property type="entry name" value="PROTEIN_KINASE_DOM"/>
    <property type="match status" value="1"/>
</dbReference>
<dbReference type="eggNOG" id="KOG0192">
    <property type="taxonomic scope" value="Eukaryota"/>
</dbReference>
<keyword evidence="2" id="KW-0472">Membrane</keyword>
<feature type="transmembrane region" description="Helical" evidence="2">
    <location>
        <begin position="134"/>
        <end position="156"/>
    </location>
</feature>
<dbReference type="RefSeq" id="XP_008871518.1">
    <property type="nucleotide sequence ID" value="XM_008873296.1"/>
</dbReference>
<accession>A0A024U298</accession>
<name>A0A024U298_9STRA</name>
<evidence type="ECO:0000256" key="1">
    <source>
        <dbReference type="SAM" id="MobiDB-lite"/>
    </source>
</evidence>
<protein>
    <submittedName>
        <fullName evidence="4">TKL protein kinase</fullName>
    </submittedName>
</protein>
<keyword evidence="4" id="KW-0808">Transferase</keyword>
<keyword evidence="2" id="KW-0812">Transmembrane</keyword>
<organism evidence="4">
    <name type="scientific">Aphanomyces invadans</name>
    <dbReference type="NCBI Taxonomy" id="157072"/>
    <lineage>
        <taxon>Eukaryota</taxon>
        <taxon>Sar</taxon>
        <taxon>Stramenopiles</taxon>
        <taxon>Oomycota</taxon>
        <taxon>Saprolegniomycetes</taxon>
        <taxon>Saprolegniales</taxon>
        <taxon>Verrucalvaceae</taxon>
        <taxon>Aphanomyces</taxon>
    </lineage>
</organism>
<dbReference type="AlphaFoldDB" id="A0A024U298"/>
<proteinExistence type="predicted"/>
<dbReference type="GO" id="GO:0005524">
    <property type="term" value="F:ATP binding"/>
    <property type="evidence" value="ECO:0007669"/>
    <property type="project" value="InterPro"/>
</dbReference>
<reference evidence="4" key="1">
    <citation type="submission" date="2013-12" db="EMBL/GenBank/DDBJ databases">
        <title>The Genome Sequence of Aphanomyces invadans NJM9701.</title>
        <authorList>
            <consortium name="The Broad Institute Genomics Platform"/>
            <person name="Russ C."/>
            <person name="Tyler B."/>
            <person name="van West P."/>
            <person name="Dieguez-Uribeondo J."/>
            <person name="Young S.K."/>
            <person name="Zeng Q."/>
            <person name="Gargeya S."/>
            <person name="Fitzgerald M."/>
            <person name="Abouelleil A."/>
            <person name="Alvarado L."/>
            <person name="Chapman S.B."/>
            <person name="Gainer-Dewar J."/>
            <person name="Goldberg J."/>
            <person name="Griggs A."/>
            <person name="Gujja S."/>
            <person name="Hansen M."/>
            <person name="Howarth C."/>
            <person name="Imamovic A."/>
            <person name="Ireland A."/>
            <person name="Larimer J."/>
            <person name="McCowan C."/>
            <person name="Murphy C."/>
            <person name="Pearson M."/>
            <person name="Poon T.W."/>
            <person name="Priest M."/>
            <person name="Roberts A."/>
            <person name="Saif S."/>
            <person name="Shea T."/>
            <person name="Sykes S."/>
            <person name="Wortman J."/>
            <person name="Nusbaum C."/>
            <person name="Birren B."/>
        </authorList>
    </citation>
    <scope>NUCLEOTIDE SEQUENCE [LARGE SCALE GENOMIC DNA]</scope>
    <source>
        <strain evidence="4">NJM9701</strain>
    </source>
</reference>
<feature type="compositionally biased region" description="Low complexity" evidence="1">
    <location>
        <begin position="102"/>
        <end position="118"/>
    </location>
</feature>
<evidence type="ECO:0000259" key="3">
    <source>
        <dbReference type="PROSITE" id="PS50011"/>
    </source>
</evidence>
<dbReference type="VEuPathDB" id="FungiDB:H310_07796"/>
<dbReference type="GeneID" id="20084846"/>